<dbReference type="CDD" id="cd19051">
    <property type="entry name" value="LGIC_TM_cation"/>
    <property type="match status" value="1"/>
</dbReference>
<evidence type="ECO:0000259" key="7">
    <source>
        <dbReference type="Pfam" id="PF02932"/>
    </source>
</evidence>
<keyword evidence="4 5" id="KW-0472">Membrane</keyword>
<gene>
    <name evidence="8" type="ORF">NQ314_016088</name>
</gene>
<evidence type="ECO:0000256" key="4">
    <source>
        <dbReference type="ARBA" id="ARBA00023136"/>
    </source>
</evidence>
<dbReference type="GO" id="GO:0004888">
    <property type="term" value="F:transmembrane signaling receptor activity"/>
    <property type="evidence" value="ECO:0007669"/>
    <property type="project" value="InterPro"/>
</dbReference>
<dbReference type="InterPro" id="IPR006029">
    <property type="entry name" value="Neurotrans-gated_channel_TM"/>
</dbReference>
<dbReference type="Proteomes" id="UP001162156">
    <property type="component" value="Unassembled WGS sequence"/>
</dbReference>
<feature type="transmembrane region" description="Helical" evidence="5">
    <location>
        <begin position="155"/>
        <end position="173"/>
    </location>
</feature>
<sequence>MINFSATSTAINHYGNTHCIVYPYGEVIWVPPAQFTVLCNFNLKYWPFDTQECYMKFGSWTYSGDQIDLMNYNNDTEVPLDLLISNSEWAITKATQEKVITYYPCCKEPYPDVTINLTLARISPSYNVIIVTPAFVIIVLILINFWLPPQAGEKILINASTAIIICLFMLYFTQKMPVMGTHTPLIVLFYSSCLYIVSFSMIGSVVVMALSRTKHSTALPWIVKQPLTGIIGKLLGLNSYIQQSTMTSHRVTAEEMRDHQVTDFDDINSGEEHHIIRSSLSPTKPSIQQDWILLAAAIDRISFIFYCLLFSILAIVYSV</sequence>
<accession>A0AAV8WWK5</accession>
<dbReference type="InterPro" id="IPR038050">
    <property type="entry name" value="Neuro_actylchol_rec"/>
</dbReference>
<dbReference type="InterPro" id="IPR036719">
    <property type="entry name" value="Neuro-gated_channel_TM_sf"/>
</dbReference>
<dbReference type="Pfam" id="PF02931">
    <property type="entry name" value="Neur_chan_LBD"/>
    <property type="match status" value="1"/>
</dbReference>
<evidence type="ECO:0000256" key="3">
    <source>
        <dbReference type="ARBA" id="ARBA00022989"/>
    </source>
</evidence>
<evidence type="ECO:0000313" key="8">
    <source>
        <dbReference type="EMBL" id="KAJ8931059.1"/>
    </source>
</evidence>
<protein>
    <submittedName>
        <fullName evidence="8">Uncharacterized protein</fullName>
    </submittedName>
</protein>
<dbReference type="Pfam" id="PF02932">
    <property type="entry name" value="Neur_chan_memb"/>
    <property type="match status" value="1"/>
</dbReference>
<feature type="domain" description="Neurotransmitter-gated ion-channel ligand-binding" evidence="6">
    <location>
        <begin position="13"/>
        <end position="121"/>
    </location>
</feature>
<proteinExistence type="predicted"/>
<evidence type="ECO:0000256" key="2">
    <source>
        <dbReference type="ARBA" id="ARBA00022692"/>
    </source>
</evidence>
<dbReference type="SUPFAM" id="SSF63712">
    <property type="entry name" value="Nicotinic receptor ligand binding domain-like"/>
    <property type="match status" value="1"/>
</dbReference>
<dbReference type="EMBL" id="JANEYF010004476">
    <property type="protein sequence ID" value="KAJ8931059.1"/>
    <property type="molecule type" value="Genomic_DNA"/>
</dbReference>
<name>A0AAV8WWK5_9CUCU</name>
<keyword evidence="2 5" id="KW-0812">Transmembrane</keyword>
<reference evidence="8" key="1">
    <citation type="journal article" date="2023" name="Insect Mol. Biol.">
        <title>Genome sequencing provides insights into the evolution of gene families encoding plant cell wall-degrading enzymes in longhorned beetles.</title>
        <authorList>
            <person name="Shin N.R."/>
            <person name="Okamura Y."/>
            <person name="Kirsch R."/>
            <person name="Pauchet Y."/>
        </authorList>
    </citation>
    <scope>NUCLEOTIDE SEQUENCE</scope>
    <source>
        <strain evidence="8">RBIC_L_NR</strain>
    </source>
</reference>
<dbReference type="InterPro" id="IPR036734">
    <property type="entry name" value="Neur_chan_lig-bd_sf"/>
</dbReference>
<dbReference type="FunFam" id="2.70.170.10:FF:000060">
    <property type="entry name" value="Nicotinic acetylcholine receptor subunit alpha4"/>
    <property type="match status" value="1"/>
</dbReference>
<dbReference type="AlphaFoldDB" id="A0AAV8WWK5"/>
<evidence type="ECO:0000256" key="5">
    <source>
        <dbReference type="SAM" id="Phobius"/>
    </source>
</evidence>
<comment type="caution">
    <text evidence="8">The sequence shown here is derived from an EMBL/GenBank/DDBJ whole genome shotgun (WGS) entry which is preliminary data.</text>
</comment>
<evidence type="ECO:0000256" key="1">
    <source>
        <dbReference type="ARBA" id="ARBA00004141"/>
    </source>
</evidence>
<organism evidence="8 9">
    <name type="scientific">Rhamnusium bicolor</name>
    <dbReference type="NCBI Taxonomy" id="1586634"/>
    <lineage>
        <taxon>Eukaryota</taxon>
        <taxon>Metazoa</taxon>
        <taxon>Ecdysozoa</taxon>
        <taxon>Arthropoda</taxon>
        <taxon>Hexapoda</taxon>
        <taxon>Insecta</taxon>
        <taxon>Pterygota</taxon>
        <taxon>Neoptera</taxon>
        <taxon>Endopterygota</taxon>
        <taxon>Coleoptera</taxon>
        <taxon>Polyphaga</taxon>
        <taxon>Cucujiformia</taxon>
        <taxon>Chrysomeloidea</taxon>
        <taxon>Cerambycidae</taxon>
        <taxon>Lepturinae</taxon>
        <taxon>Rhagiini</taxon>
        <taxon>Rhamnusium</taxon>
    </lineage>
</organism>
<dbReference type="FunFam" id="1.20.58.390:FF:000092">
    <property type="entry name" value="Nicotinic acetylcholine receptor subunit alpha10"/>
    <property type="match status" value="1"/>
</dbReference>
<dbReference type="Gene3D" id="2.70.170.10">
    <property type="entry name" value="Neurotransmitter-gated ion-channel ligand-binding domain"/>
    <property type="match status" value="1"/>
</dbReference>
<evidence type="ECO:0000259" key="6">
    <source>
        <dbReference type="Pfam" id="PF02931"/>
    </source>
</evidence>
<evidence type="ECO:0000313" key="9">
    <source>
        <dbReference type="Proteomes" id="UP001162156"/>
    </source>
</evidence>
<dbReference type="PANTHER" id="PTHR18945">
    <property type="entry name" value="NEUROTRANSMITTER GATED ION CHANNEL"/>
    <property type="match status" value="1"/>
</dbReference>
<feature type="domain" description="Neurotransmitter-gated ion-channel transmembrane" evidence="7">
    <location>
        <begin position="130"/>
        <end position="257"/>
    </location>
</feature>
<dbReference type="GO" id="GO:0016020">
    <property type="term" value="C:membrane"/>
    <property type="evidence" value="ECO:0007669"/>
    <property type="project" value="UniProtKB-SubCell"/>
</dbReference>
<feature type="transmembrane region" description="Helical" evidence="5">
    <location>
        <begin position="185"/>
        <end position="210"/>
    </location>
</feature>
<dbReference type="GO" id="GO:0005230">
    <property type="term" value="F:extracellular ligand-gated monoatomic ion channel activity"/>
    <property type="evidence" value="ECO:0007669"/>
    <property type="project" value="InterPro"/>
</dbReference>
<feature type="transmembrane region" description="Helical" evidence="5">
    <location>
        <begin position="126"/>
        <end position="148"/>
    </location>
</feature>
<keyword evidence="9" id="KW-1185">Reference proteome</keyword>
<dbReference type="InterPro" id="IPR006202">
    <property type="entry name" value="Neur_chan_lig-bd"/>
</dbReference>
<dbReference type="Gene3D" id="1.20.58.390">
    <property type="entry name" value="Neurotransmitter-gated ion-channel transmembrane domain"/>
    <property type="match status" value="1"/>
</dbReference>
<keyword evidence="3 5" id="KW-1133">Transmembrane helix</keyword>
<dbReference type="InterPro" id="IPR006201">
    <property type="entry name" value="Neur_channel"/>
</dbReference>
<comment type="subcellular location">
    <subcellularLocation>
        <location evidence="1">Membrane</location>
        <topology evidence="1">Multi-pass membrane protein</topology>
    </subcellularLocation>
</comment>
<feature type="transmembrane region" description="Helical" evidence="5">
    <location>
        <begin position="291"/>
        <end position="317"/>
    </location>
</feature>
<dbReference type="SUPFAM" id="SSF90112">
    <property type="entry name" value="Neurotransmitter-gated ion-channel transmembrane pore"/>
    <property type="match status" value="1"/>
</dbReference>